<keyword evidence="3" id="KW-1185">Reference proteome</keyword>
<dbReference type="PATRIC" id="fig|942150.3.peg.2086"/>
<dbReference type="SUPFAM" id="SSF51735">
    <property type="entry name" value="NAD(P)-binding Rossmann-fold domains"/>
    <property type="match status" value="1"/>
</dbReference>
<protein>
    <submittedName>
        <fullName evidence="2">Uncharacterized protein</fullName>
    </submittedName>
</protein>
<comment type="similarity">
    <text evidence="1">Belongs to the short-chain dehydrogenases/reductases (SDR) family.</text>
</comment>
<dbReference type="EMBL" id="JQCL01000035">
    <property type="protein sequence ID" value="KRO13870.1"/>
    <property type="molecule type" value="Genomic_DNA"/>
</dbReference>
<organism evidence="2 3">
    <name type="scientific">Lactiplantibacillus xiangfangensis</name>
    <dbReference type="NCBI Taxonomy" id="942150"/>
    <lineage>
        <taxon>Bacteria</taxon>
        <taxon>Bacillati</taxon>
        <taxon>Bacillota</taxon>
        <taxon>Bacilli</taxon>
        <taxon>Lactobacillales</taxon>
        <taxon>Lactobacillaceae</taxon>
        <taxon>Lactiplantibacillus</taxon>
    </lineage>
</organism>
<dbReference type="STRING" id="942150.IV64_GL002009"/>
<evidence type="ECO:0000313" key="3">
    <source>
        <dbReference type="Proteomes" id="UP000051783"/>
    </source>
</evidence>
<dbReference type="InterPro" id="IPR036291">
    <property type="entry name" value="NAD(P)-bd_dom_sf"/>
</dbReference>
<dbReference type="PRINTS" id="PR00080">
    <property type="entry name" value="SDRFAMILY"/>
</dbReference>
<reference evidence="2 3" key="1">
    <citation type="journal article" date="2015" name="Genome Announc.">
        <title>Expanding the biotechnology potential of lactobacilli through comparative genomics of 213 strains and associated genera.</title>
        <authorList>
            <person name="Sun Z."/>
            <person name="Harris H.M."/>
            <person name="McCann A."/>
            <person name="Guo C."/>
            <person name="Argimon S."/>
            <person name="Zhang W."/>
            <person name="Yang X."/>
            <person name="Jeffery I.B."/>
            <person name="Cooney J.C."/>
            <person name="Kagawa T.F."/>
            <person name="Liu W."/>
            <person name="Song Y."/>
            <person name="Salvetti E."/>
            <person name="Wrobel A."/>
            <person name="Rasinkangas P."/>
            <person name="Parkhill J."/>
            <person name="Rea M.C."/>
            <person name="O'Sullivan O."/>
            <person name="Ritari J."/>
            <person name="Douillard F.P."/>
            <person name="Paul Ross R."/>
            <person name="Yang R."/>
            <person name="Briner A.E."/>
            <person name="Felis G.E."/>
            <person name="de Vos W.M."/>
            <person name="Barrangou R."/>
            <person name="Klaenhammer T.R."/>
            <person name="Caufield P.W."/>
            <person name="Cui Y."/>
            <person name="Zhang H."/>
            <person name="O'Toole P.W."/>
        </authorList>
    </citation>
    <scope>NUCLEOTIDE SEQUENCE [LARGE SCALE GENOMIC DNA]</scope>
    <source>
        <strain evidence="2 3">LMG 26013</strain>
    </source>
</reference>
<dbReference type="PANTHER" id="PTHR43544">
    <property type="entry name" value="SHORT-CHAIN DEHYDROGENASE/REDUCTASE"/>
    <property type="match status" value="1"/>
</dbReference>
<dbReference type="GO" id="GO:0005737">
    <property type="term" value="C:cytoplasm"/>
    <property type="evidence" value="ECO:0007669"/>
    <property type="project" value="TreeGrafter"/>
</dbReference>
<dbReference type="PRINTS" id="PR00081">
    <property type="entry name" value="GDHRDH"/>
</dbReference>
<dbReference type="AlphaFoldDB" id="A0A0R2MJM1"/>
<gene>
    <name evidence="2" type="ORF">IV64_GL002009</name>
</gene>
<accession>A0A0R2MJM1</accession>
<comment type="caution">
    <text evidence="2">The sequence shown here is derived from an EMBL/GenBank/DDBJ whole genome shotgun (WGS) entry which is preliminary data.</text>
</comment>
<dbReference type="PANTHER" id="PTHR43544:SF32">
    <property type="entry name" value="CHAIN DEHYDROGENASE, PUTATIVE (AFU_ORTHOLOGUE AFUA_5G01530)-RELATED"/>
    <property type="match status" value="1"/>
</dbReference>
<dbReference type="GO" id="GO:0019748">
    <property type="term" value="P:secondary metabolic process"/>
    <property type="evidence" value="ECO:0007669"/>
    <property type="project" value="TreeGrafter"/>
</dbReference>
<dbReference type="Pfam" id="PF00106">
    <property type="entry name" value="adh_short"/>
    <property type="match status" value="1"/>
</dbReference>
<dbReference type="Proteomes" id="UP000051783">
    <property type="component" value="Unassembled WGS sequence"/>
</dbReference>
<dbReference type="InterPro" id="IPR002347">
    <property type="entry name" value="SDR_fam"/>
</dbReference>
<dbReference type="Gene3D" id="3.40.50.720">
    <property type="entry name" value="NAD(P)-binding Rossmann-like Domain"/>
    <property type="match status" value="1"/>
</dbReference>
<dbReference type="GO" id="GO:0016491">
    <property type="term" value="F:oxidoreductase activity"/>
    <property type="evidence" value="ECO:0007669"/>
    <property type="project" value="TreeGrafter"/>
</dbReference>
<sequence>MDMTINTLITGADRGMGYELALELGLKGQYIYAGSRNLDRGQAAVAQLEAAGVQAQAVQLDVTNHESIVNAKERITANLDILINNAGIAVDHEAKPSELSLDAIRQDFNVNYFGLIDVTQVFLPLLKAAPAGRIINISSAVGSLTLASDASTSIHKLQASGYQASKAAVNMFTVKLAAELEGTPVTVNAVNPGWVDTSFGGGGGNRSVQVGVARTVELATSDALTDSGTFSDIDGIVPW</sequence>
<dbReference type="InterPro" id="IPR051468">
    <property type="entry name" value="Fungal_SecMetab_SDRs"/>
</dbReference>
<evidence type="ECO:0000256" key="1">
    <source>
        <dbReference type="RuleBase" id="RU000363"/>
    </source>
</evidence>
<name>A0A0R2MJM1_9LACO</name>
<proteinExistence type="inferred from homology"/>
<evidence type="ECO:0000313" key="2">
    <source>
        <dbReference type="EMBL" id="KRO13870.1"/>
    </source>
</evidence>